<dbReference type="Pfam" id="PF24961">
    <property type="entry name" value="NfeD_membrane"/>
    <property type="match status" value="1"/>
</dbReference>
<dbReference type="RefSeq" id="WP_309309713.1">
    <property type="nucleotide sequence ID" value="NZ_CP133592.1"/>
</dbReference>
<keyword evidence="2 5" id="KW-0812">Transmembrane</keyword>
<dbReference type="Pfam" id="PF25145">
    <property type="entry name" value="NfeD1b_N"/>
    <property type="match status" value="1"/>
</dbReference>
<dbReference type="PANTHER" id="PTHR33507">
    <property type="entry name" value="INNER MEMBRANE PROTEIN YBBJ"/>
    <property type="match status" value="1"/>
</dbReference>
<evidence type="ECO:0000256" key="5">
    <source>
        <dbReference type="SAM" id="Phobius"/>
    </source>
</evidence>
<dbReference type="InterPro" id="IPR056739">
    <property type="entry name" value="NfeD_membrane"/>
</dbReference>
<feature type="transmembrane region" description="Helical" evidence="5">
    <location>
        <begin position="340"/>
        <end position="364"/>
    </location>
</feature>
<keyword evidence="4 5" id="KW-0472">Membrane</keyword>
<evidence type="ECO:0000256" key="3">
    <source>
        <dbReference type="ARBA" id="ARBA00022989"/>
    </source>
</evidence>
<evidence type="ECO:0000259" key="6">
    <source>
        <dbReference type="Pfam" id="PF01957"/>
    </source>
</evidence>
<dbReference type="Gene3D" id="3.90.226.10">
    <property type="entry name" value="2-enoyl-CoA Hydratase, Chain A, domain 1"/>
    <property type="match status" value="1"/>
</dbReference>
<dbReference type="SUPFAM" id="SSF52096">
    <property type="entry name" value="ClpP/crotonase"/>
    <property type="match status" value="1"/>
</dbReference>
<feature type="domain" description="NfeD-like C-terminal" evidence="6">
    <location>
        <begin position="378"/>
        <end position="433"/>
    </location>
</feature>
<dbReference type="Pfam" id="PF01957">
    <property type="entry name" value="NfeD"/>
    <property type="match status" value="1"/>
</dbReference>
<dbReference type="GO" id="GO:0016020">
    <property type="term" value="C:membrane"/>
    <property type="evidence" value="ECO:0007669"/>
    <property type="project" value="UniProtKB-SubCell"/>
</dbReference>
<dbReference type="SUPFAM" id="SSF141322">
    <property type="entry name" value="NfeD domain-like"/>
    <property type="match status" value="1"/>
</dbReference>
<feature type="transmembrane region" description="Helical" evidence="5">
    <location>
        <begin position="308"/>
        <end position="328"/>
    </location>
</feature>
<keyword evidence="3 5" id="KW-1133">Transmembrane helix</keyword>
<dbReference type="InterPro" id="IPR052165">
    <property type="entry name" value="Membrane_assoc_protease"/>
</dbReference>
<dbReference type="PANTHER" id="PTHR33507:SF4">
    <property type="entry name" value="NODULATION COMPETITIVENESS PROTEIN NFED"/>
    <property type="match status" value="1"/>
</dbReference>
<evidence type="ECO:0000256" key="2">
    <source>
        <dbReference type="ARBA" id="ARBA00022692"/>
    </source>
</evidence>
<dbReference type="InterPro" id="IPR056738">
    <property type="entry name" value="NfeD1b_N"/>
</dbReference>
<dbReference type="KEGG" id="mseb:RE474_07220"/>
<feature type="domain" description="NfeD1b N-terminal" evidence="8">
    <location>
        <begin position="33"/>
        <end position="181"/>
    </location>
</feature>
<dbReference type="AlphaFoldDB" id="A0AA51UI69"/>
<protein>
    <submittedName>
        <fullName evidence="9">Nodulation protein NfeD</fullName>
    </submittedName>
</protein>
<dbReference type="InterPro" id="IPR012340">
    <property type="entry name" value="NA-bd_OB-fold"/>
</dbReference>
<gene>
    <name evidence="9" type="ORF">RE474_07220</name>
</gene>
<evidence type="ECO:0000256" key="1">
    <source>
        <dbReference type="ARBA" id="ARBA00004141"/>
    </source>
</evidence>
<proteinExistence type="predicted"/>
<dbReference type="EMBL" id="CP133592">
    <property type="protein sequence ID" value="WMW23895.1"/>
    <property type="molecule type" value="Genomic_DNA"/>
</dbReference>
<evidence type="ECO:0000259" key="8">
    <source>
        <dbReference type="Pfam" id="PF25145"/>
    </source>
</evidence>
<dbReference type="InterPro" id="IPR002810">
    <property type="entry name" value="NfeD-like_C"/>
</dbReference>
<dbReference type="GeneID" id="84232495"/>
<dbReference type="InterPro" id="IPR029045">
    <property type="entry name" value="ClpP/crotonase-like_dom_sf"/>
</dbReference>
<dbReference type="Proteomes" id="UP001182908">
    <property type="component" value="Chromosome"/>
</dbReference>
<reference evidence="9 10" key="1">
    <citation type="submission" date="2023-08" db="EMBL/GenBank/DDBJ databases">
        <title>Methanolobus mangrovi sp. nov. and Methanolobus sediminis sp. nov, two novel methylotrophic methanogens isolated from mangrove sediments in China.</title>
        <authorList>
            <person name="Zhou J."/>
        </authorList>
    </citation>
    <scope>NUCLEOTIDE SEQUENCE [LARGE SCALE GENOMIC DNA]</scope>
    <source>
        <strain evidence="9 10">FTZ6</strain>
    </source>
</reference>
<evidence type="ECO:0000256" key="4">
    <source>
        <dbReference type="ARBA" id="ARBA00023136"/>
    </source>
</evidence>
<accession>A0AA51UI69</accession>
<feature type="domain" description="NfeD integral membrane" evidence="7">
    <location>
        <begin position="242"/>
        <end position="362"/>
    </location>
</feature>
<organism evidence="9 10">
    <name type="scientific">Methanolobus sediminis</name>
    <dbReference type="NCBI Taxonomy" id="3072978"/>
    <lineage>
        <taxon>Archaea</taxon>
        <taxon>Methanobacteriati</taxon>
        <taxon>Methanobacteriota</taxon>
        <taxon>Stenosarchaea group</taxon>
        <taxon>Methanomicrobia</taxon>
        <taxon>Methanosarcinales</taxon>
        <taxon>Methanosarcinaceae</taxon>
        <taxon>Methanolobus</taxon>
    </lineage>
</organism>
<dbReference type="CDD" id="cd07020">
    <property type="entry name" value="Clp_protease_NfeD_1"/>
    <property type="match status" value="1"/>
</dbReference>
<evidence type="ECO:0000259" key="7">
    <source>
        <dbReference type="Pfam" id="PF24961"/>
    </source>
</evidence>
<dbReference type="Gene3D" id="2.40.50.140">
    <property type="entry name" value="Nucleic acid-binding proteins"/>
    <property type="match status" value="1"/>
</dbReference>
<evidence type="ECO:0000313" key="9">
    <source>
        <dbReference type="EMBL" id="WMW23895.1"/>
    </source>
</evidence>
<evidence type="ECO:0000313" key="10">
    <source>
        <dbReference type="Proteomes" id="UP001182908"/>
    </source>
</evidence>
<feature type="transmembrane region" description="Helical" evidence="5">
    <location>
        <begin position="231"/>
        <end position="255"/>
    </location>
</feature>
<sequence>MLHKCRSYLSTFLFLTLLLSLFSGNACAAGQQKVLVVDISDSITPVTDDIVADAIAFAENGDYEALVITLNTPGGNLDETLNIIEQIAATDVPVIGYVYPEGTKAWSAGTLILISTDVAAMAPYTIIGSAQPVTVTATGSEPIEEDKIINAIVKRATENAKMHGRNETAAEEFITKNLNLDAETALDYGVTEYVASDIPDLLSQVSGIEVKGKVLDTDGASITYYEPSLRLAFMGIISNPLVSSMLLLLGVYAIILGISHPGFGAELFGLVAIALGLIGTGFDVNVGALFLVVAGVILLVLEFQAPGFGVFGIAGLVCIIAGSILLVPTDFPNNYTPAEFQRSLIVSVATPTIVIGLFFVFIIYKVFEVRRKKPLFGELIGDMALALEPIGNGQTGYVLHRGQHWKARSSDIIEKDDKVTILEKDGVVLVVEKMKDKSKPEDQIDDEHDR</sequence>
<name>A0AA51UI69_9EURY</name>
<feature type="transmembrane region" description="Helical" evidence="5">
    <location>
        <begin position="284"/>
        <end position="301"/>
    </location>
</feature>
<comment type="subcellular location">
    <subcellularLocation>
        <location evidence="1">Membrane</location>
        <topology evidence="1">Multi-pass membrane protein</topology>
    </subcellularLocation>
</comment>
<keyword evidence="10" id="KW-1185">Reference proteome</keyword>